<dbReference type="InterPro" id="IPR020568">
    <property type="entry name" value="Ribosomal_Su5_D2-typ_SF"/>
</dbReference>
<evidence type="ECO:0000256" key="4">
    <source>
        <dbReference type="ARBA" id="ARBA00022490"/>
    </source>
</evidence>
<dbReference type="EMBL" id="CAAE01007985">
    <property type="protein sequence ID" value="CAF91040.1"/>
    <property type="molecule type" value="Genomic_DNA"/>
</dbReference>
<dbReference type="PANTHER" id="PTHR11097:SF8">
    <property type="entry name" value="EXOSOME COMPLEX COMPONENT RRP42"/>
    <property type="match status" value="1"/>
</dbReference>
<dbReference type="CDD" id="cd11367">
    <property type="entry name" value="RNase_PH_RRP42"/>
    <property type="match status" value="1"/>
</dbReference>
<dbReference type="GO" id="GO:0034473">
    <property type="term" value="P:U1 snRNA 3'-end processing"/>
    <property type="evidence" value="ECO:0007669"/>
    <property type="project" value="TreeGrafter"/>
</dbReference>
<dbReference type="SUPFAM" id="SSF55666">
    <property type="entry name" value="Ribonuclease PH domain 2-like"/>
    <property type="match status" value="1"/>
</dbReference>
<dbReference type="PROSITE" id="PS50041">
    <property type="entry name" value="C_TYPE_LECTIN_2"/>
    <property type="match status" value="1"/>
</dbReference>
<dbReference type="GO" id="GO:0000177">
    <property type="term" value="C:cytoplasmic exosome (RNase complex)"/>
    <property type="evidence" value="ECO:0007669"/>
    <property type="project" value="TreeGrafter"/>
</dbReference>
<evidence type="ECO:0000259" key="10">
    <source>
        <dbReference type="PROSITE" id="PS50041"/>
    </source>
</evidence>
<dbReference type="KEGG" id="tng:GSTEN00005555G001"/>
<sequence>FFVSSANATPEFEGRGGEELGVDISNSLYRVFNNKHSVDANKLCISPGEHCWVLYVDVLLLQCDGNLYDAISIAIKAALFNTKIPKVFISSDDEGGKEIELSDDPYDCMRINVENVPCIVTLCKVGHRHIVDATLQEKACSVASLIMSVTHKGMVTCTRKVGGGSLDPESIFEMTEAGKRVGKALHAPLMKLLEQEESLGKKRQKVGFFEAEKQKDPAMEQMQKQINDIVQELNLLKEQQALQAVCLKGMKIHRKCYLVDPVRKSYHAASEDCSNLGGVLGTPTSSNENDQLRDYLRQSVNPGEQVWLGVSDMVKEGAWVDITSTNITYKNWDTSNGQPDGGRSQNCAVLSGASNGKWLDENCKEEKPSVCQFNIV</sequence>
<dbReference type="SMART" id="SM00034">
    <property type="entry name" value="CLECT"/>
    <property type="match status" value="1"/>
</dbReference>
<dbReference type="GO" id="GO:0034476">
    <property type="term" value="P:U5 snRNA 3'-end processing"/>
    <property type="evidence" value="ECO:0007669"/>
    <property type="project" value="TreeGrafter"/>
</dbReference>
<dbReference type="InterPro" id="IPR036345">
    <property type="entry name" value="ExoRNase_PH_dom2_sf"/>
</dbReference>
<evidence type="ECO:0000256" key="7">
    <source>
        <dbReference type="ARBA" id="ARBA00022835"/>
    </source>
</evidence>
<dbReference type="GO" id="GO:0071035">
    <property type="term" value="P:nuclear polyadenylation-dependent rRNA catabolic process"/>
    <property type="evidence" value="ECO:0007669"/>
    <property type="project" value="TreeGrafter"/>
</dbReference>
<evidence type="ECO:0000256" key="5">
    <source>
        <dbReference type="ARBA" id="ARBA00022552"/>
    </source>
</evidence>
<keyword evidence="4" id="KW-0963">Cytoplasm</keyword>
<keyword evidence="6" id="KW-0430">Lectin</keyword>
<dbReference type="InterPro" id="IPR015847">
    <property type="entry name" value="ExoRNase_PH_dom2"/>
</dbReference>
<dbReference type="Pfam" id="PF03725">
    <property type="entry name" value="RNase_PH_C"/>
    <property type="match status" value="1"/>
</dbReference>
<dbReference type="PROSITE" id="PS00615">
    <property type="entry name" value="C_TYPE_LECTIN_1"/>
    <property type="match status" value="1"/>
</dbReference>
<dbReference type="GO" id="GO:0030246">
    <property type="term" value="F:carbohydrate binding"/>
    <property type="evidence" value="ECO:0007669"/>
    <property type="project" value="UniProtKB-KW"/>
</dbReference>
<reference evidence="11" key="1">
    <citation type="journal article" date="2004" name="Nature">
        <title>Genome duplication in the teleost fish Tetraodon nigroviridis reveals the early vertebrate proto-karyotype.</title>
        <authorList>
            <person name="Jaillon O."/>
            <person name="Aury J.-M."/>
            <person name="Brunet F."/>
            <person name="Petit J.-L."/>
            <person name="Stange-Thomann N."/>
            <person name="Mauceli E."/>
            <person name="Bouneau L."/>
            <person name="Fischer C."/>
            <person name="Ozouf-Costaz C."/>
            <person name="Bernot A."/>
            <person name="Nicaud S."/>
            <person name="Jaffe D."/>
            <person name="Fisher S."/>
            <person name="Lutfalla G."/>
            <person name="Dossat C."/>
            <person name="Segurens B."/>
            <person name="Dasilva C."/>
            <person name="Salanoubat M."/>
            <person name="Levy M."/>
            <person name="Boudet N."/>
            <person name="Castellano S."/>
            <person name="Anthouard V."/>
            <person name="Jubin C."/>
            <person name="Castelli V."/>
            <person name="Katinka M."/>
            <person name="Vacherie B."/>
            <person name="Biemont C."/>
            <person name="Skalli Z."/>
            <person name="Cattolico L."/>
            <person name="Poulain J."/>
            <person name="De Berardinis V."/>
            <person name="Cruaud C."/>
            <person name="Duprat S."/>
            <person name="Brottier P."/>
            <person name="Coutanceau J.-P."/>
            <person name="Gouzy J."/>
            <person name="Parra G."/>
            <person name="Lardier G."/>
            <person name="Chapple C."/>
            <person name="McKernan K.J."/>
            <person name="McEwan P."/>
            <person name="Bosak S."/>
            <person name="Kellis M."/>
            <person name="Volff J.-N."/>
            <person name="Guigo R."/>
            <person name="Zody M.C."/>
            <person name="Mesirov J."/>
            <person name="Lindblad-Toh K."/>
            <person name="Birren B."/>
            <person name="Nusbaum C."/>
            <person name="Kahn D."/>
            <person name="Robinson-Rechavi M."/>
            <person name="Laudet V."/>
            <person name="Schachter V."/>
            <person name="Quetier F."/>
            <person name="Saurin W."/>
            <person name="Scarpelli C."/>
            <person name="Wincker P."/>
            <person name="Lander E.S."/>
            <person name="Weissenbach J."/>
            <person name="Roest Crollius H."/>
        </authorList>
    </citation>
    <scope>NUCLEOTIDE SEQUENCE [LARGE SCALE GENOMIC DNA]</scope>
</reference>
<evidence type="ECO:0000256" key="3">
    <source>
        <dbReference type="ARBA" id="ARBA00006678"/>
    </source>
</evidence>
<dbReference type="InterPro" id="IPR016186">
    <property type="entry name" value="C-type_lectin-like/link_sf"/>
</dbReference>
<dbReference type="SUPFAM" id="SSF57944">
    <property type="entry name" value="Triple coiled coil domain of C-type lectins"/>
    <property type="match status" value="1"/>
</dbReference>
<dbReference type="SUPFAM" id="SSF56436">
    <property type="entry name" value="C-type lectin-like"/>
    <property type="match status" value="1"/>
</dbReference>
<dbReference type="InterPro" id="IPR001304">
    <property type="entry name" value="C-type_lectin-like"/>
</dbReference>
<keyword evidence="7" id="KW-0271">Exosome</keyword>
<dbReference type="GO" id="GO:0035925">
    <property type="term" value="F:mRNA 3'-UTR AU-rich region binding"/>
    <property type="evidence" value="ECO:0007669"/>
    <property type="project" value="TreeGrafter"/>
</dbReference>
<proteinExistence type="inferred from homology"/>
<dbReference type="Gene3D" id="3.10.100.10">
    <property type="entry name" value="Mannose-Binding Protein A, subunit A"/>
    <property type="match status" value="1"/>
</dbReference>
<dbReference type="CDD" id="cd03596">
    <property type="entry name" value="CLECT_tetranectin_like"/>
    <property type="match status" value="1"/>
</dbReference>
<name>Q4T7U2_TETNG</name>
<keyword evidence="8" id="KW-1015">Disulfide bond</keyword>
<keyword evidence="5" id="KW-0698">rRNA processing</keyword>
<dbReference type="GO" id="GO:0005730">
    <property type="term" value="C:nucleolus"/>
    <property type="evidence" value="ECO:0007669"/>
    <property type="project" value="UniProtKB-SubCell"/>
</dbReference>
<dbReference type="InterPro" id="IPR018378">
    <property type="entry name" value="C-type_lectin_CS"/>
</dbReference>
<dbReference type="Gene3D" id="3.30.230.70">
    <property type="entry name" value="GHMP Kinase, N-terminal domain"/>
    <property type="match status" value="1"/>
</dbReference>
<dbReference type="Pfam" id="PF01138">
    <property type="entry name" value="RNase_PH"/>
    <property type="match status" value="1"/>
</dbReference>
<dbReference type="InterPro" id="IPR050590">
    <property type="entry name" value="Exosome_comp_Rrp42_subfam"/>
</dbReference>
<reference evidence="11" key="2">
    <citation type="submission" date="2004-02" db="EMBL/GenBank/DDBJ databases">
        <authorList>
            <consortium name="Genoscope"/>
            <consortium name="Whitehead Institute Centre for Genome Research"/>
        </authorList>
    </citation>
    <scope>NUCLEOTIDE SEQUENCE</scope>
</reference>
<dbReference type="InterPro" id="IPR016187">
    <property type="entry name" value="CTDL_fold"/>
</dbReference>
<dbReference type="GO" id="GO:0034475">
    <property type="term" value="P:U4 snRNA 3'-end processing"/>
    <property type="evidence" value="ECO:0007669"/>
    <property type="project" value="TreeGrafter"/>
</dbReference>
<organism evidence="11">
    <name type="scientific">Tetraodon nigroviridis</name>
    <name type="common">Spotted green pufferfish</name>
    <name type="synonym">Chelonodon nigroviridis</name>
    <dbReference type="NCBI Taxonomy" id="99883"/>
    <lineage>
        <taxon>Eukaryota</taxon>
        <taxon>Metazoa</taxon>
        <taxon>Chordata</taxon>
        <taxon>Craniata</taxon>
        <taxon>Vertebrata</taxon>
        <taxon>Euteleostomi</taxon>
        <taxon>Actinopterygii</taxon>
        <taxon>Neopterygii</taxon>
        <taxon>Teleostei</taxon>
        <taxon>Neoteleostei</taxon>
        <taxon>Acanthomorphata</taxon>
        <taxon>Eupercaria</taxon>
        <taxon>Tetraodontiformes</taxon>
        <taxon>Tetradontoidea</taxon>
        <taxon>Tetraodontidae</taxon>
        <taxon>Tetraodon</taxon>
    </lineage>
</organism>
<evidence type="ECO:0000313" key="11">
    <source>
        <dbReference type="EMBL" id="CAF91040.1"/>
    </source>
</evidence>
<dbReference type="GO" id="GO:0000467">
    <property type="term" value="P:exonucleolytic trimming to generate mature 3'-end of 5.8S rRNA from tricistronic rRNA transcript (SSU-rRNA, 5.8S rRNA, LSU-rRNA)"/>
    <property type="evidence" value="ECO:0007669"/>
    <property type="project" value="TreeGrafter"/>
</dbReference>
<evidence type="ECO:0000256" key="1">
    <source>
        <dbReference type="ARBA" id="ARBA00004496"/>
    </source>
</evidence>
<dbReference type="GO" id="GO:0016075">
    <property type="term" value="P:rRNA catabolic process"/>
    <property type="evidence" value="ECO:0007669"/>
    <property type="project" value="TreeGrafter"/>
</dbReference>
<evidence type="ECO:0000256" key="8">
    <source>
        <dbReference type="ARBA" id="ARBA00023157"/>
    </source>
</evidence>
<dbReference type="GO" id="GO:0071028">
    <property type="term" value="P:nuclear mRNA surveillance"/>
    <property type="evidence" value="ECO:0007669"/>
    <property type="project" value="TreeGrafter"/>
</dbReference>
<accession>Q4T7U2</accession>
<comment type="similarity">
    <text evidence="3">Belongs to the RNase PH family.</text>
</comment>
<gene>
    <name evidence="11" type="ORF">GSTENG00005555001</name>
</gene>
<dbReference type="InterPro" id="IPR001247">
    <property type="entry name" value="ExoRNase_PH_dom1"/>
</dbReference>
<feature type="non-terminal residue" evidence="11">
    <location>
        <position position="376"/>
    </location>
</feature>
<feature type="domain" description="C-type lectin" evidence="10">
    <location>
        <begin position="252"/>
        <end position="372"/>
    </location>
</feature>
<comment type="caution">
    <text evidence="11">The sequence shown here is derived from an EMBL/GenBank/DDBJ whole genome shotgun (WGS) entry which is preliminary data.</text>
</comment>
<evidence type="ECO:0000256" key="6">
    <source>
        <dbReference type="ARBA" id="ARBA00022734"/>
    </source>
</evidence>
<dbReference type="FunFam" id="3.10.100.10:FF:000010">
    <property type="entry name" value="C-type lectin domain family 3 member A"/>
    <property type="match status" value="1"/>
</dbReference>
<dbReference type="GO" id="GO:0071038">
    <property type="term" value="P:TRAMP-dependent tRNA surveillance pathway"/>
    <property type="evidence" value="ECO:0007669"/>
    <property type="project" value="TreeGrafter"/>
</dbReference>
<dbReference type="PANTHER" id="PTHR11097">
    <property type="entry name" value="EXOSOME COMPLEX EXONUCLEASE RIBOSOMAL RNA PROCESSING PROTEIN"/>
    <property type="match status" value="1"/>
</dbReference>
<evidence type="ECO:0000256" key="2">
    <source>
        <dbReference type="ARBA" id="ARBA00004604"/>
    </source>
</evidence>
<evidence type="ECO:0000256" key="9">
    <source>
        <dbReference type="ARBA" id="ARBA00042523"/>
    </source>
</evidence>
<dbReference type="GO" id="GO:0000176">
    <property type="term" value="C:nuclear exosome (RNase complex)"/>
    <property type="evidence" value="ECO:0007669"/>
    <property type="project" value="TreeGrafter"/>
</dbReference>
<dbReference type="AlphaFoldDB" id="Q4T7U2"/>
<dbReference type="SUPFAM" id="SSF54211">
    <property type="entry name" value="Ribosomal protein S5 domain 2-like"/>
    <property type="match status" value="1"/>
</dbReference>
<dbReference type="Pfam" id="PF00059">
    <property type="entry name" value="Lectin_C"/>
    <property type="match status" value="1"/>
</dbReference>
<dbReference type="OrthoDB" id="272245at2759"/>
<dbReference type="InterPro" id="IPR027408">
    <property type="entry name" value="PNPase/RNase_PH_dom_sf"/>
</dbReference>
<protein>
    <recommendedName>
        <fullName evidence="9">Ribosomal RNA-processing protein 42</fullName>
    </recommendedName>
</protein>
<comment type="subcellular location">
    <subcellularLocation>
        <location evidence="1">Cytoplasm</location>
    </subcellularLocation>
    <subcellularLocation>
        <location evidence="2">Nucleus</location>
        <location evidence="2">Nucleolus</location>
    </subcellularLocation>
</comment>